<comment type="caution">
    <text evidence="2">The sequence shown here is derived from an EMBL/GenBank/DDBJ whole genome shotgun (WGS) entry which is preliminary data.</text>
</comment>
<organism evidence="2">
    <name type="scientific">Schlesneria paludicola</name>
    <dbReference type="NCBI Taxonomy" id="360056"/>
    <lineage>
        <taxon>Bacteria</taxon>
        <taxon>Pseudomonadati</taxon>
        <taxon>Planctomycetota</taxon>
        <taxon>Planctomycetia</taxon>
        <taxon>Planctomycetales</taxon>
        <taxon>Planctomycetaceae</taxon>
        <taxon>Schlesneria</taxon>
    </lineage>
</organism>
<reference evidence="2" key="1">
    <citation type="journal article" date="2020" name="mSystems">
        <title>Genome- and Community-Level Interaction Insights into Carbon Utilization and Element Cycling Functions of Hydrothermarchaeota in Hydrothermal Sediment.</title>
        <authorList>
            <person name="Zhou Z."/>
            <person name="Liu Y."/>
            <person name="Xu W."/>
            <person name="Pan J."/>
            <person name="Luo Z.H."/>
            <person name="Li M."/>
        </authorList>
    </citation>
    <scope>NUCLEOTIDE SEQUENCE [LARGE SCALE GENOMIC DNA]</scope>
    <source>
        <strain evidence="2">SpSt-508</strain>
    </source>
</reference>
<feature type="domain" description="Glycosyltransferase subfamily 4-like N-terminal" evidence="1">
    <location>
        <begin position="22"/>
        <end position="194"/>
    </location>
</feature>
<dbReference type="Pfam" id="PF13439">
    <property type="entry name" value="Glyco_transf_4"/>
    <property type="match status" value="1"/>
</dbReference>
<dbReference type="PANTHER" id="PTHR12526:SF636">
    <property type="entry name" value="BLL3647 PROTEIN"/>
    <property type="match status" value="1"/>
</dbReference>
<evidence type="ECO:0000259" key="1">
    <source>
        <dbReference type="Pfam" id="PF13439"/>
    </source>
</evidence>
<dbReference type="Gene3D" id="3.40.50.2000">
    <property type="entry name" value="Glycogen Phosphorylase B"/>
    <property type="match status" value="2"/>
</dbReference>
<evidence type="ECO:0000313" key="2">
    <source>
        <dbReference type="EMBL" id="HGT39809.1"/>
    </source>
</evidence>
<keyword evidence="2" id="KW-0808">Transferase</keyword>
<gene>
    <name evidence="2" type="ORF">ENS64_11190</name>
</gene>
<proteinExistence type="predicted"/>
<dbReference type="GO" id="GO:0016757">
    <property type="term" value="F:glycosyltransferase activity"/>
    <property type="evidence" value="ECO:0007669"/>
    <property type="project" value="TreeGrafter"/>
</dbReference>
<sequence>MPVAFSDRHPLRIAFVIGSLEPGGAERQVVELLKRLDRQRFQPLLYVLYRRGELETQVPADVPIAAFADPCRRQHPFWLWLGFLQLGTLAKILHLAVWLGRCRPDVVCDRTLLATLLTAPAAWCQRIPRISAAVVDPAPELRFHFRQLRPLAQWFTRWAYASAARVVCNAEHLRQRLYAEFQLPEAQVVAIPNLLNGERIPPCPAEPRQRPDPARVELIAVGRLHPQKGYPVLLEALDELVHHRRRPVYLTIVGQGRLAAELRQIVISRQLSEHVRFAGQVPNPCEWVVQADLFVLPSLFEGLPNALLEAVACGVPVIASDCPTGPREILDQGRWGTLVPPGDPRALAEAIDRFLAQPEVFREIAASARAAILQRHAPERIVPLWEHVLESVARRPSARSP</sequence>
<dbReference type="SUPFAM" id="SSF53756">
    <property type="entry name" value="UDP-Glycosyltransferase/glycogen phosphorylase"/>
    <property type="match status" value="1"/>
</dbReference>
<dbReference type="CDD" id="cd03811">
    <property type="entry name" value="GT4_GT28_WabH-like"/>
    <property type="match status" value="1"/>
</dbReference>
<dbReference type="InterPro" id="IPR028098">
    <property type="entry name" value="Glyco_trans_4-like_N"/>
</dbReference>
<dbReference type="Pfam" id="PF13692">
    <property type="entry name" value="Glyco_trans_1_4"/>
    <property type="match status" value="1"/>
</dbReference>
<name>A0A7C4QSA3_9PLAN</name>
<dbReference type="EMBL" id="DSVQ01000015">
    <property type="protein sequence ID" value="HGT39809.1"/>
    <property type="molecule type" value="Genomic_DNA"/>
</dbReference>
<dbReference type="PANTHER" id="PTHR12526">
    <property type="entry name" value="GLYCOSYLTRANSFERASE"/>
    <property type="match status" value="1"/>
</dbReference>
<protein>
    <submittedName>
        <fullName evidence="2">Glycosyltransferase</fullName>
    </submittedName>
</protein>
<dbReference type="AlphaFoldDB" id="A0A7C4QSA3"/>
<accession>A0A7C4QSA3</accession>